<organism evidence="1 2">
    <name type="scientific">Ensete ventricosum</name>
    <name type="common">Abyssinian banana</name>
    <name type="synonym">Musa ensete</name>
    <dbReference type="NCBI Taxonomy" id="4639"/>
    <lineage>
        <taxon>Eukaryota</taxon>
        <taxon>Viridiplantae</taxon>
        <taxon>Streptophyta</taxon>
        <taxon>Embryophyta</taxon>
        <taxon>Tracheophyta</taxon>
        <taxon>Spermatophyta</taxon>
        <taxon>Magnoliopsida</taxon>
        <taxon>Liliopsida</taxon>
        <taxon>Zingiberales</taxon>
        <taxon>Musaceae</taxon>
        <taxon>Ensete</taxon>
    </lineage>
</organism>
<name>A0AAV8PWK8_ENSVE</name>
<evidence type="ECO:0000313" key="2">
    <source>
        <dbReference type="Proteomes" id="UP001222027"/>
    </source>
</evidence>
<sequence length="127" mass="14193">MPRPFSASHHSRWLGLIHLHGTVAGPPTSPTSIFSASMPEAIVFQNFRDSDNSCNCLARVRWEGDDETLTLALRKLFFRPPKGAIISINRTRRPRVTHSWVSHRCGFGVSLADASLLRDGWRARGVT</sequence>
<proteinExistence type="predicted"/>
<keyword evidence="2" id="KW-1185">Reference proteome</keyword>
<protein>
    <submittedName>
        <fullName evidence="1">Uncharacterized protein</fullName>
    </submittedName>
</protein>
<dbReference type="EMBL" id="JAQQAF010000008">
    <property type="protein sequence ID" value="KAJ8465308.1"/>
    <property type="molecule type" value="Genomic_DNA"/>
</dbReference>
<gene>
    <name evidence="1" type="ORF">OPV22_027860</name>
</gene>
<dbReference type="AlphaFoldDB" id="A0AAV8PWK8"/>
<reference evidence="1 2" key="1">
    <citation type="submission" date="2022-12" db="EMBL/GenBank/DDBJ databases">
        <title>Chromosome-scale assembly of the Ensete ventricosum genome.</title>
        <authorList>
            <person name="Dussert Y."/>
            <person name="Stocks J."/>
            <person name="Wendawek A."/>
            <person name="Woldeyes F."/>
            <person name="Nichols R.A."/>
            <person name="Borrell J.S."/>
        </authorList>
    </citation>
    <scope>NUCLEOTIDE SEQUENCE [LARGE SCALE GENOMIC DNA]</scope>
    <source>
        <strain evidence="2">cv. Maze</strain>
        <tissue evidence="1">Seeds</tissue>
    </source>
</reference>
<accession>A0AAV8PWK8</accession>
<evidence type="ECO:0000313" key="1">
    <source>
        <dbReference type="EMBL" id="KAJ8465308.1"/>
    </source>
</evidence>
<comment type="caution">
    <text evidence="1">The sequence shown here is derived from an EMBL/GenBank/DDBJ whole genome shotgun (WGS) entry which is preliminary data.</text>
</comment>
<dbReference type="Proteomes" id="UP001222027">
    <property type="component" value="Unassembled WGS sequence"/>
</dbReference>